<protein>
    <recommendedName>
        <fullName evidence="4">FLYWCH-type domain-containing protein</fullName>
    </recommendedName>
</protein>
<name>A0A9D4MT72_DREPO</name>
<accession>A0A9D4MT72</accession>
<keyword evidence="1" id="KW-0472">Membrane</keyword>
<keyword evidence="3" id="KW-1185">Reference proteome</keyword>
<feature type="transmembrane region" description="Helical" evidence="1">
    <location>
        <begin position="138"/>
        <end position="157"/>
    </location>
</feature>
<dbReference type="Proteomes" id="UP000828390">
    <property type="component" value="Unassembled WGS sequence"/>
</dbReference>
<feature type="transmembrane region" description="Helical" evidence="1">
    <location>
        <begin position="111"/>
        <end position="132"/>
    </location>
</feature>
<dbReference type="AlphaFoldDB" id="A0A9D4MT72"/>
<evidence type="ECO:0008006" key="4">
    <source>
        <dbReference type="Google" id="ProtNLM"/>
    </source>
</evidence>
<reference evidence="2" key="2">
    <citation type="submission" date="2020-11" db="EMBL/GenBank/DDBJ databases">
        <authorList>
            <person name="McCartney M.A."/>
            <person name="Auch B."/>
            <person name="Kono T."/>
            <person name="Mallez S."/>
            <person name="Becker A."/>
            <person name="Gohl D.M."/>
            <person name="Silverstein K.A.T."/>
            <person name="Koren S."/>
            <person name="Bechman K.B."/>
            <person name="Herman A."/>
            <person name="Abrahante J.E."/>
            <person name="Garbe J."/>
        </authorList>
    </citation>
    <scope>NUCLEOTIDE SEQUENCE</scope>
    <source>
        <strain evidence="2">Duluth1</strain>
        <tissue evidence="2">Whole animal</tissue>
    </source>
</reference>
<keyword evidence="1" id="KW-0812">Transmembrane</keyword>
<proteinExistence type="predicted"/>
<dbReference type="Gene3D" id="2.20.25.240">
    <property type="match status" value="1"/>
</dbReference>
<comment type="caution">
    <text evidence="2">The sequence shown here is derived from an EMBL/GenBank/DDBJ whole genome shotgun (WGS) entry which is preliminary data.</text>
</comment>
<keyword evidence="1" id="KW-1133">Transmembrane helix</keyword>
<evidence type="ECO:0000313" key="2">
    <source>
        <dbReference type="EMBL" id="KAH3881479.1"/>
    </source>
</evidence>
<evidence type="ECO:0000256" key="1">
    <source>
        <dbReference type="SAM" id="Phobius"/>
    </source>
</evidence>
<organism evidence="2 3">
    <name type="scientific">Dreissena polymorpha</name>
    <name type="common">Zebra mussel</name>
    <name type="synonym">Mytilus polymorpha</name>
    <dbReference type="NCBI Taxonomy" id="45954"/>
    <lineage>
        <taxon>Eukaryota</taxon>
        <taxon>Metazoa</taxon>
        <taxon>Spiralia</taxon>
        <taxon>Lophotrochozoa</taxon>
        <taxon>Mollusca</taxon>
        <taxon>Bivalvia</taxon>
        <taxon>Autobranchia</taxon>
        <taxon>Heteroconchia</taxon>
        <taxon>Euheterodonta</taxon>
        <taxon>Imparidentia</taxon>
        <taxon>Neoheterodontei</taxon>
        <taxon>Myida</taxon>
        <taxon>Dreissenoidea</taxon>
        <taxon>Dreissenidae</taxon>
        <taxon>Dreissena</taxon>
    </lineage>
</organism>
<gene>
    <name evidence="2" type="ORF">DPMN_005405</name>
</gene>
<reference evidence="2" key="1">
    <citation type="journal article" date="2019" name="bioRxiv">
        <title>The Genome of the Zebra Mussel, Dreissena polymorpha: A Resource for Invasive Species Research.</title>
        <authorList>
            <person name="McCartney M.A."/>
            <person name="Auch B."/>
            <person name="Kono T."/>
            <person name="Mallez S."/>
            <person name="Zhang Y."/>
            <person name="Obille A."/>
            <person name="Becker A."/>
            <person name="Abrahante J.E."/>
            <person name="Garbe J."/>
            <person name="Badalamenti J.P."/>
            <person name="Herman A."/>
            <person name="Mangelson H."/>
            <person name="Liachko I."/>
            <person name="Sullivan S."/>
            <person name="Sone E.D."/>
            <person name="Koren S."/>
            <person name="Silverstein K.A.T."/>
            <person name="Beckman K.B."/>
            <person name="Gohl D.M."/>
        </authorList>
    </citation>
    <scope>NUCLEOTIDE SEQUENCE</scope>
    <source>
        <strain evidence="2">Duluth1</strain>
        <tissue evidence="2">Whole animal</tissue>
    </source>
</reference>
<evidence type="ECO:0000313" key="3">
    <source>
        <dbReference type="Proteomes" id="UP000828390"/>
    </source>
</evidence>
<sequence>MISFSDLNDETVHDVVLDGTPTYTVVDGGSKKGSRKLVSSEGYAFVVKRTLVSGVTEWRCSVRGKGAGCPAVIKQTGDAFVKGARGTQSHSKSRPSHFCSERERGIYSRKYTGLFLTVIFVARNVHFISYLCTKSLDLLGTYFILIFFIINMQETLFNQCA</sequence>
<dbReference type="EMBL" id="JAIWYP010000001">
    <property type="protein sequence ID" value="KAH3881479.1"/>
    <property type="molecule type" value="Genomic_DNA"/>
</dbReference>